<dbReference type="EMBL" id="AP021906">
    <property type="protein sequence ID" value="BBP92951.1"/>
    <property type="molecule type" value="Genomic_DNA"/>
</dbReference>
<keyword evidence="5" id="KW-0133">Cell shape</keyword>
<keyword evidence="4" id="KW-0808">Transferase</keyword>
<dbReference type="AlphaFoldDB" id="A0A5S9MJ07"/>
<accession>A0A5S9MJ07</accession>
<dbReference type="GO" id="GO:0005886">
    <property type="term" value="C:plasma membrane"/>
    <property type="evidence" value="ECO:0007669"/>
    <property type="project" value="UniProtKB-SubCell"/>
</dbReference>
<evidence type="ECO:0000256" key="1">
    <source>
        <dbReference type="ARBA" id="ARBA00004236"/>
    </source>
</evidence>
<keyword evidence="7 11" id="KW-0472">Membrane</keyword>
<dbReference type="SUPFAM" id="SSF53955">
    <property type="entry name" value="Lysozyme-like"/>
    <property type="match status" value="1"/>
</dbReference>
<evidence type="ECO:0000313" key="14">
    <source>
        <dbReference type="Proteomes" id="UP000464658"/>
    </source>
</evidence>
<dbReference type="Gene3D" id="1.10.3810.10">
    <property type="entry name" value="Biosynthetic peptidoglycan transglycosylase-like"/>
    <property type="match status" value="1"/>
</dbReference>
<dbReference type="GO" id="GO:0030288">
    <property type="term" value="C:outer membrane-bounded periplasmic space"/>
    <property type="evidence" value="ECO:0007669"/>
    <property type="project" value="TreeGrafter"/>
</dbReference>
<keyword evidence="3" id="KW-0328">Glycosyltransferase</keyword>
<organism evidence="13 14">
    <name type="scientific">Bacillus safensis</name>
    <dbReference type="NCBI Taxonomy" id="561879"/>
    <lineage>
        <taxon>Bacteria</taxon>
        <taxon>Bacillati</taxon>
        <taxon>Bacillota</taxon>
        <taxon>Bacilli</taxon>
        <taxon>Bacillales</taxon>
        <taxon>Bacillaceae</taxon>
        <taxon>Bacillus</taxon>
    </lineage>
</organism>
<keyword evidence="11" id="KW-1133">Transmembrane helix</keyword>
<sequence length="153" mass="17319">MTVKTIRACFFIGLLAFLFAGTVFLTILLIAKWQGAPSVQVPQSTTIYAAADGSKLGESSFGEKRYWVPLKEMSPHIRQAVVAVEDKTFYEHHGFDVKRMAGAAVADIRAMAKVQGASTITQQYARNLYLDHDKTWKRKWNEAFYTIRLEQKL</sequence>
<keyword evidence="8" id="KW-0961">Cell wall biogenesis/degradation</keyword>
<reference evidence="13 14" key="1">
    <citation type="submission" date="2019-12" db="EMBL/GenBank/DDBJ databases">
        <title>Full genome sequence of a Bacillus safensis strain isolated from commercially available natto in Indonesia.</title>
        <authorList>
            <person name="Yoshida M."/>
            <person name="Uomi M."/>
            <person name="Waturangi D."/>
            <person name="Ekaputri J.J."/>
            <person name="Setiamarga D.H.E."/>
        </authorList>
    </citation>
    <scope>NUCLEOTIDE SEQUENCE [LARGE SCALE GENOMIC DNA]</scope>
    <source>
        <strain evidence="13 14">IDN1</strain>
    </source>
</reference>
<dbReference type="PANTHER" id="PTHR32282:SF11">
    <property type="entry name" value="PENICILLIN-BINDING PROTEIN 1B"/>
    <property type="match status" value="1"/>
</dbReference>
<feature type="domain" description="Glycosyl transferase family 51" evidence="12">
    <location>
        <begin position="56"/>
        <end position="152"/>
    </location>
</feature>
<dbReference type="PANTHER" id="PTHR32282">
    <property type="entry name" value="BINDING PROTEIN TRANSPEPTIDASE, PUTATIVE-RELATED"/>
    <property type="match status" value="1"/>
</dbReference>
<evidence type="ECO:0000256" key="8">
    <source>
        <dbReference type="ARBA" id="ARBA00023316"/>
    </source>
</evidence>
<dbReference type="InterPro" id="IPR050396">
    <property type="entry name" value="Glycosyltr_51/Transpeptidase"/>
</dbReference>
<evidence type="ECO:0000256" key="5">
    <source>
        <dbReference type="ARBA" id="ARBA00022960"/>
    </source>
</evidence>
<comment type="catalytic activity">
    <reaction evidence="10">
        <text>[GlcNAc-(1-&gt;4)-Mur2Ac(oyl-L-Ala-gamma-D-Glu-L-Lys-D-Ala-D-Ala)](n)-di-trans,octa-cis-undecaprenyl diphosphate + beta-D-GlcNAc-(1-&gt;4)-Mur2Ac(oyl-L-Ala-gamma-D-Glu-L-Lys-D-Ala-D-Ala)-di-trans,octa-cis-undecaprenyl diphosphate = [GlcNAc-(1-&gt;4)-Mur2Ac(oyl-L-Ala-gamma-D-Glu-L-Lys-D-Ala-D-Ala)](n+1)-di-trans,octa-cis-undecaprenyl diphosphate + di-trans,octa-cis-undecaprenyl diphosphate + H(+)</text>
        <dbReference type="Rhea" id="RHEA:23708"/>
        <dbReference type="Rhea" id="RHEA-COMP:9602"/>
        <dbReference type="Rhea" id="RHEA-COMP:9603"/>
        <dbReference type="ChEBI" id="CHEBI:15378"/>
        <dbReference type="ChEBI" id="CHEBI:58405"/>
        <dbReference type="ChEBI" id="CHEBI:60033"/>
        <dbReference type="ChEBI" id="CHEBI:78435"/>
        <dbReference type="EC" id="2.4.99.28"/>
    </reaction>
</comment>
<evidence type="ECO:0000256" key="6">
    <source>
        <dbReference type="ARBA" id="ARBA00022984"/>
    </source>
</evidence>
<dbReference type="Pfam" id="PF00912">
    <property type="entry name" value="Transgly"/>
    <property type="match status" value="1"/>
</dbReference>
<evidence type="ECO:0000259" key="12">
    <source>
        <dbReference type="Pfam" id="PF00912"/>
    </source>
</evidence>
<proteinExistence type="predicted"/>
<evidence type="ECO:0000256" key="4">
    <source>
        <dbReference type="ARBA" id="ARBA00022679"/>
    </source>
</evidence>
<dbReference type="InterPro" id="IPR023346">
    <property type="entry name" value="Lysozyme-like_dom_sf"/>
</dbReference>
<feature type="transmembrane region" description="Helical" evidence="11">
    <location>
        <begin position="9"/>
        <end position="31"/>
    </location>
</feature>
<comment type="subcellular location">
    <subcellularLocation>
        <location evidence="1">Cell membrane</location>
    </subcellularLocation>
</comment>
<dbReference type="GO" id="GO:0008360">
    <property type="term" value="P:regulation of cell shape"/>
    <property type="evidence" value="ECO:0007669"/>
    <property type="project" value="UniProtKB-KW"/>
</dbReference>
<dbReference type="GO" id="GO:0009252">
    <property type="term" value="P:peptidoglycan biosynthetic process"/>
    <property type="evidence" value="ECO:0007669"/>
    <property type="project" value="UniProtKB-KW"/>
</dbReference>
<dbReference type="GO" id="GO:0071555">
    <property type="term" value="P:cell wall organization"/>
    <property type="evidence" value="ECO:0007669"/>
    <property type="project" value="UniProtKB-KW"/>
</dbReference>
<dbReference type="InterPro" id="IPR036950">
    <property type="entry name" value="PBP_transglycosylase"/>
</dbReference>
<evidence type="ECO:0000256" key="2">
    <source>
        <dbReference type="ARBA" id="ARBA00022475"/>
    </source>
</evidence>
<dbReference type="InterPro" id="IPR001264">
    <property type="entry name" value="Glyco_trans_51"/>
</dbReference>
<protein>
    <recommendedName>
        <fullName evidence="9">peptidoglycan glycosyltransferase</fullName>
        <ecNumber evidence="9">2.4.99.28</ecNumber>
    </recommendedName>
</protein>
<dbReference type="Proteomes" id="UP000464658">
    <property type="component" value="Chromosome"/>
</dbReference>
<evidence type="ECO:0000256" key="7">
    <source>
        <dbReference type="ARBA" id="ARBA00023136"/>
    </source>
</evidence>
<gene>
    <name evidence="13" type="ORF">BsIDN1_65690</name>
</gene>
<dbReference type="GO" id="GO:0008955">
    <property type="term" value="F:peptidoglycan glycosyltransferase activity"/>
    <property type="evidence" value="ECO:0007669"/>
    <property type="project" value="UniProtKB-EC"/>
</dbReference>
<dbReference type="EC" id="2.4.99.28" evidence="9"/>
<keyword evidence="11" id="KW-0812">Transmembrane</keyword>
<evidence type="ECO:0000256" key="3">
    <source>
        <dbReference type="ARBA" id="ARBA00022676"/>
    </source>
</evidence>
<evidence type="ECO:0000256" key="9">
    <source>
        <dbReference type="ARBA" id="ARBA00044770"/>
    </source>
</evidence>
<keyword evidence="2" id="KW-1003">Cell membrane</keyword>
<evidence type="ECO:0000313" key="13">
    <source>
        <dbReference type="EMBL" id="BBP92951.1"/>
    </source>
</evidence>
<name>A0A5S9MJ07_BACIA</name>
<evidence type="ECO:0000256" key="11">
    <source>
        <dbReference type="SAM" id="Phobius"/>
    </source>
</evidence>
<evidence type="ECO:0000256" key="10">
    <source>
        <dbReference type="ARBA" id="ARBA00049902"/>
    </source>
</evidence>
<keyword evidence="6" id="KW-0573">Peptidoglycan synthesis</keyword>